<comment type="function">
    <text evidence="2 11">Synthesizes alpha-1,4-glucan chains using ADP-glucose.</text>
</comment>
<dbReference type="EMBL" id="FXAM01000001">
    <property type="protein sequence ID" value="SMF94246.1"/>
    <property type="molecule type" value="Genomic_DNA"/>
</dbReference>
<dbReference type="GO" id="GO:0005829">
    <property type="term" value="C:cytosol"/>
    <property type="evidence" value="ECO:0007669"/>
    <property type="project" value="TreeGrafter"/>
</dbReference>
<dbReference type="GO" id="GO:0004373">
    <property type="term" value="F:alpha-1,4-glucan glucosyltransferase (UDP-glucose donor) activity"/>
    <property type="evidence" value="ECO:0007669"/>
    <property type="project" value="InterPro"/>
</dbReference>
<dbReference type="EC" id="2.4.1.21" evidence="5 11"/>
<keyword evidence="15" id="KW-1185">Reference proteome</keyword>
<dbReference type="UniPathway" id="UPA00164"/>
<evidence type="ECO:0000256" key="4">
    <source>
        <dbReference type="ARBA" id="ARBA00010281"/>
    </source>
</evidence>
<name>A0A1Y6CVC0_9GAMM</name>
<accession>A0A1Y6CVC0</accession>
<reference evidence="14 15" key="1">
    <citation type="submission" date="2016-12" db="EMBL/GenBank/DDBJ databases">
        <authorList>
            <person name="Song W.-J."/>
            <person name="Kurnit D.M."/>
        </authorList>
    </citation>
    <scope>NUCLEOTIDE SEQUENCE [LARGE SCALE GENOMIC DNA]</scope>
    <source>
        <strain evidence="14 15">175</strain>
    </source>
</reference>
<keyword evidence="7 11" id="KW-0328">Glycosyltransferase</keyword>
<evidence type="ECO:0000256" key="8">
    <source>
        <dbReference type="ARBA" id="ARBA00022679"/>
    </source>
</evidence>
<dbReference type="Gene3D" id="3.40.50.2000">
    <property type="entry name" value="Glycogen Phosphorylase B"/>
    <property type="match status" value="2"/>
</dbReference>
<protein>
    <recommendedName>
        <fullName evidence="6 11">Glycogen synthase</fullName>
        <ecNumber evidence="5 11">2.4.1.21</ecNumber>
    </recommendedName>
    <alternativeName>
        <fullName evidence="10 11">Starch [bacterial glycogen] synthase</fullName>
    </alternativeName>
</protein>
<gene>
    <name evidence="11" type="primary">glgA</name>
    <name evidence="14" type="ORF">SAMN02949497_1555</name>
</gene>
<dbReference type="PANTHER" id="PTHR45825">
    <property type="entry name" value="GRANULE-BOUND STARCH SYNTHASE 1, CHLOROPLASTIC/AMYLOPLASTIC"/>
    <property type="match status" value="1"/>
</dbReference>
<evidence type="ECO:0000259" key="12">
    <source>
        <dbReference type="Pfam" id="PF00534"/>
    </source>
</evidence>
<comment type="similarity">
    <text evidence="4 11">Belongs to the glycosyltransferase 1 family. Bacterial/plant glycogen synthase subfamily.</text>
</comment>
<keyword evidence="8 11" id="KW-0808">Transferase</keyword>
<evidence type="ECO:0000256" key="2">
    <source>
        <dbReference type="ARBA" id="ARBA00002764"/>
    </source>
</evidence>
<evidence type="ECO:0000256" key="6">
    <source>
        <dbReference type="ARBA" id="ARBA00019935"/>
    </source>
</evidence>
<evidence type="ECO:0000256" key="10">
    <source>
        <dbReference type="ARBA" id="ARBA00031722"/>
    </source>
</evidence>
<evidence type="ECO:0000256" key="1">
    <source>
        <dbReference type="ARBA" id="ARBA00001478"/>
    </source>
</evidence>
<dbReference type="STRING" id="1760988.SAMN02949497_1555"/>
<evidence type="ECO:0000256" key="9">
    <source>
        <dbReference type="ARBA" id="ARBA00023056"/>
    </source>
</evidence>
<dbReference type="Pfam" id="PF00534">
    <property type="entry name" value="Glycos_transf_1"/>
    <property type="match status" value="1"/>
</dbReference>
<dbReference type="SUPFAM" id="SSF53756">
    <property type="entry name" value="UDP-Glycosyltransferase/glycogen phosphorylase"/>
    <property type="match status" value="1"/>
</dbReference>
<dbReference type="GO" id="GO:0009011">
    <property type="term" value="F:alpha-1,4-glucan glucosyltransferase (ADP-glucose donor) activity"/>
    <property type="evidence" value="ECO:0007669"/>
    <property type="project" value="UniProtKB-UniRule"/>
</dbReference>
<dbReference type="PANTHER" id="PTHR45825:SF11">
    <property type="entry name" value="ALPHA AMYLASE DOMAIN-CONTAINING PROTEIN"/>
    <property type="match status" value="1"/>
</dbReference>
<dbReference type="InterPro" id="IPR011835">
    <property type="entry name" value="GS/SS"/>
</dbReference>
<evidence type="ECO:0000256" key="3">
    <source>
        <dbReference type="ARBA" id="ARBA00004964"/>
    </source>
</evidence>
<dbReference type="Proteomes" id="UP000192923">
    <property type="component" value="Unassembled WGS sequence"/>
</dbReference>
<dbReference type="NCBIfam" id="TIGR02095">
    <property type="entry name" value="glgA"/>
    <property type="match status" value="1"/>
</dbReference>
<dbReference type="Pfam" id="PF08323">
    <property type="entry name" value="Glyco_transf_5"/>
    <property type="match status" value="1"/>
</dbReference>
<feature type="domain" description="Starch synthase catalytic" evidence="13">
    <location>
        <begin position="3"/>
        <end position="235"/>
    </location>
</feature>
<dbReference type="CDD" id="cd03791">
    <property type="entry name" value="GT5_Glycogen_synthase_DULL1-like"/>
    <property type="match status" value="1"/>
</dbReference>
<evidence type="ECO:0000259" key="13">
    <source>
        <dbReference type="Pfam" id="PF08323"/>
    </source>
</evidence>
<proteinExistence type="inferred from homology"/>
<sequence>MKKILFVTSEAYPLIKTGGLADVSGSLPIALRALGHDVRILMPGYEPAIAAGEFQTAKLLHKEKGIAILEGLLPGSEVPVWLLTHDDYFARPGNPYLAADGQPWEDNPERFALLCHVAAEIAMDRLGLGWRPQVAHGNDWQSGLVPVLLGDEPGRPATVFTIHNLAYQGVFPYATFQKLRLPQRFWSAHALEFYGQMSFIKGGLAFADRISTVSPTYAQEIQGGEFGCGLEGLLSHRRERLSGIINGIDAEAWNPATDPFLPTHFDVAGLSKRAENKAALQQSFGLPPDPDIAVLAWVGRLVQQKGIDLVIDLLPKLVGLPLQLVVVGSGEDRYERLLQRWAKLYPDKISVKLGYDESSAHLLEAGTDLFLMPSRFEPCGLNQMYSQRYGAVPVVRRVGGLADTVVDADPARLAAGTATGIVFDEPTPAALLHALRRGLALFQDKAAWRRVQEAGMNKEFSWEASAQRYLELYELALQDRTQAGSLLRTA</sequence>
<evidence type="ECO:0000256" key="5">
    <source>
        <dbReference type="ARBA" id="ARBA00012588"/>
    </source>
</evidence>
<dbReference type="NCBIfam" id="NF001899">
    <property type="entry name" value="PRK00654.1-2"/>
    <property type="match status" value="1"/>
</dbReference>
<comment type="catalytic activity">
    <reaction evidence="1 11">
        <text>[(1-&gt;4)-alpha-D-glucosyl](n) + ADP-alpha-D-glucose = [(1-&gt;4)-alpha-D-glucosyl](n+1) + ADP + H(+)</text>
        <dbReference type="Rhea" id="RHEA:18189"/>
        <dbReference type="Rhea" id="RHEA-COMP:9584"/>
        <dbReference type="Rhea" id="RHEA-COMP:9587"/>
        <dbReference type="ChEBI" id="CHEBI:15378"/>
        <dbReference type="ChEBI" id="CHEBI:15444"/>
        <dbReference type="ChEBI" id="CHEBI:57498"/>
        <dbReference type="ChEBI" id="CHEBI:456216"/>
        <dbReference type="EC" id="2.4.1.21"/>
    </reaction>
</comment>
<keyword evidence="9 11" id="KW-0320">Glycogen biosynthesis</keyword>
<dbReference type="InterPro" id="IPR013534">
    <property type="entry name" value="Starch_synth_cat_dom"/>
</dbReference>
<dbReference type="HAMAP" id="MF_00484">
    <property type="entry name" value="Glycogen_synth"/>
    <property type="match status" value="1"/>
</dbReference>
<dbReference type="AlphaFoldDB" id="A0A1Y6CVC0"/>
<organism evidence="14 15">
    <name type="scientific">Methylomagnum ishizawai</name>
    <dbReference type="NCBI Taxonomy" id="1760988"/>
    <lineage>
        <taxon>Bacteria</taxon>
        <taxon>Pseudomonadati</taxon>
        <taxon>Pseudomonadota</taxon>
        <taxon>Gammaproteobacteria</taxon>
        <taxon>Methylococcales</taxon>
        <taxon>Methylococcaceae</taxon>
        <taxon>Methylomagnum</taxon>
    </lineage>
</organism>
<dbReference type="RefSeq" id="WP_085211449.1">
    <property type="nucleotide sequence ID" value="NZ_FXAM01000001.1"/>
</dbReference>
<feature type="domain" description="Glycosyl transferase family 1" evidence="12">
    <location>
        <begin position="290"/>
        <end position="438"/>
    </location>
</feature>
<evidence type="ECO:0000313" key="15">
    <source>
        <dbReference type="Proteomes" id="UP000192923"/>
    </source>
</evidence>
<evidence type="ECO:0000313" key="14">
    <source>
        <dbReference type="EMBL" id="SMF94246.1"/>
    </source>
</evidence>
<evidence type="ECO:0000256" key="11">
    <source>
        <dbReference type="HAMAP-Rule" id="MF_00484"/>
    </source>
</evidence>
<dbReference type="OrthoDB" id="9808590at2"/>
<comment type="pathway">
    <text evidence="3 11">Glycan biosynthesis; glycogen biosynthesis.</text>
</comment>
<dbReference type="InterPro" id="IPR001296">
    <property type="entry name" value="Glyco_trans_1"/>
</dbReference>
<feature type="binding site" evidence="11">
    <location>
        <position position="16"/>
    </location>
    <ligand>
        <name>ADP-alpha-D-glucose</name>
        <dbReference type="ChEBI" id="CHEBI:57498"/>
    </ligand>
</feature>
<evidence type="ECO:0000256" key="7">
    <source>
        <dbReference type="ARBA" id="ARBA00022676"/>
    </source>
</evidence>
<dbReference type="GO" id="GO:0005978">
    <property type="term" value="P:glycogen biosynthetic process"/>
    <property type="evidence" value="ECO:0007669"/>
    <property type="project" value="UniProtKB-UniRule"/>
</dbReference>